<evidence type="ECO:0000313" key="5">
    <source>
        <dbReference type="Proteomes" id="UP000479226"/>
    </source>
</evidence>
<evidence type="ECO:0000313" key="4">
    <source>
        <dbReference type="EMBL" id="NGN83297.1"/>
    </source>
</evidence>
<feature type="signal peptide" evidence="2">
    <location>
        <begin position="1"/>
        <end position="33"/>
    </location>
</feature>
<dbReference type="Pfam" id="PF17936">
    <property type="entry name" value="Big_6"/>
    <property type="match status" value="1"/>
</dbReference>
<dbReference type="EMBL" id="JAAKZI010000009">
    <property type="protein sequence ID" value="NGN83297.1"/>
    <property type="molecule type" value="Genomic_DNA"/>
</dbReference>
<evidence type="ECO:0000256" key="1">
    <source>
        <dbReference type="SAM" id="Phobius"/>
    </source>
</evidence>
<dbReference type="RefSeq" id="WP_165181398.1">
    <property type="nucleotide sequence ID" value="NZ_JAAKZI010000009.1"/>
</dbReference>
<accession>A0ABX0DGF4</accession>
<keyword evidence="1" id="KW-0472">Membrane</keyword>
<feature type="chain" id="PRO_5047229183" evidence="2">
    <location>
        <begin position="34"/>
        <end position="472"/>
    </location>
</feature>
<dbReference type="Gene3D" id="2.60.40.10">
    <property type="entry name" value="Immunoglobulins"/>
    <property type="match status" value="1"/>
</dbReference>
<dbReference type="NCBIfam" id="TIGR01167">
    <property type="entry name" value="LPXTG_anchor"/>
    <property type="match status" value="1"/>
</dbReference>
<protein>
    <submittedName>
        <fullName evidence="4">LPXTG cell wall anchor domain-containing protein</fullName>
    </submittedName>
</protein>
<gene>
    <name evidence="4" type="ORF">G6N77_07455</name>
</gene>
<dbReference type="InterPro" id="IPR013783">
    <property type="entry name" value="Ig-like_fold"/>
</dbReference>
<evidence type="ECO:0000259" key="3">
    <source>
        <dbReference type="Pfam" id="PF17936"/>
    </source>
</evidence>
<sequence>MRTLWRPKHFGVVVSTAALAVAMMGFAALPAQAAPMAPVAPAVPAFIAPAAGDIISGPPMVSGTGEPGSLVEVTEQSGQQVCTASVDGAGLFACTGSASLPVGPNVLRLTATNPDTSTTVGGTVAVTIDAPAPPFMSPMNGELITPTQAFEGGGFTGDTLRILDSAHQPICSVIIDSSGSFSCVPTAPLPLGPITVTAELTKASGGVEATGPYSFTVISGPPTITSPRSGAVVGDLPVFTGTGLPGASLDIIHGRSGYAVCSTTVAADGNYTCTPQHRFLVGTMDYFPAMYATGSGLNGVPGDFVTITVAVTPAISRPADGGYSVGGAVIEGTAGIFSTVAILDGGTTPVCTAKSNADGQFSCTASPALGLGLHHLTPVQTNMDGSLVTGAAVAVTVTANGAAPSPTTVAAASPTAVHAVSDPGAAPQGADQEQLAATGAKGAVPAIAVGGLLLLGGTASLLLARRRRSSMH</sequence>
<proteinExistence type="predicted"/>
<comment type="caution">
    <text evidence="4">The sequence shown here is derived from an EMBL/GenBank/DDBJ whole genome shotgun (WGS) entry which is preliminary data.</text>
</comment>
<dbReference type="InterPro" id="IPR041498">
    <property type="entry name" value="Big_6"/>
</dbReference>
<keyword evidence="1" id="KW-1133">Transmembrane helix</keyword>
<keyword evidence="2" id="KW-0732">Signal</keyword>
<evidence type="ECO:0000256" key="2">
    <source>
        <dbReference type="SAM" id="SignalP"/>
    </source>
</evidence>
<name>A0ABX0DGF4_9MICC</name>
<dbReference type="Proteomes" id="UP000479226">
    <property type="component" value="Unassembled WGS sequence"/>
</dbReference>
<organism evidence="4 5">
    <name type="scientific">Arthrobacter silviterrae</name>
    <dbReference type="NCBI Taxonomy" id="2026658"/>
    <lineage>
        <taxon>Bacteria</taxon>
        <taxon>Bacillati</taxon>
        <taxon>Actinomycetota</taxon>
        <taxon>Actinomycetes</taxon>
        <taxon>Micrococcales</taxon>
        <taxon>Micrococcaceae</taxon>
        <taxon>Arthrobacter</taxon>
    </lineage>
</organism>
<reference evidence="4 5" key="1">
    <citation type="submission" date="2020-02" db="EMBL/GenBank/DDBJ databases">
        <title>Genome sequence of the type strain DSM 27180 of Arthrobacter silviterrae.</title>
        <authorList>
            <person name="Gao J."/>
            <person name="Sun J."/>
        </authorList>
    </citation>
    <scope>NUCLEOTIDE SEQUENCE [LARGE SCALE GENOMIC DNA]</scope>
    <source>
        <strain evidence="4 5">DSM 27180</strain>
    </source>
</reference>
<dbReference type="Gene3D" id="2.60.40.1800">
    <property type="match status" value="1"/>
</dbReference>
<feature type="transmembrane region" description="Helical" evidence="1">
    <location>
        <begin position="442"/>
        <end position="464"/>
    </location>
</feature>
<keyword evidence="5" id="KW-1185">Reference proteome</keyword>
<keyword evidence="1" id="KW-0812">Transmembrane</keyword>
<feature type="domain" description="Bacterial Ig" evidence="3">
    <location>
        <begin position="59"/>
        <end position="124"/>
    </location>
</feature>